<evidence type="ECO:0000313" key="2">
    <source>
        <dbReference type="EMBL" id="KDQ61897.1"/>
    </source>
</evidence>
<organism evidence="2 3">
    <name type="scientific">Jaapia argillacea MUCL 33604</name>
    <dbReference type="NCBI Taxonomy" id="933084"/>
    <lineage>
        <taxon>Eukaryota</taxon>
        <taxon>Fungi</taxon>
        <taxon>Dikarya</taxon>
        <taxon>Basidiomycota</taxon>
        <taxon>Agaricomycotina</taxon>
        <taxon>Agaricomycetes</taxon>
        <taxon>Agaricomycetidae</taxon>
        <taxon>Jaapiales</taxon>
        <taxon>Jaapiaceae</taxon>
        <taxon>Jaapia</taxon>
    </lineage>
</organism>
<evidence type="ECO:0000313" key="3">
    <source>
        <dbReference type="Proteomes" id="UP000027265"/>
    </source>
</evidence>
<protein>
    <submittedName>
        <fullName evidence="2">Uncharacterized protein</fullName>
    </submittedName>
</protein>
<dbReference type="InParanoid" id="A0A067QEG1"/>
<reference evidence="3" key="1">
    <citation type="journal article" date="2014" name="Proc. Natl. Acad. Sci. U.S.A.">
        <title>Extensive sampling of basidiomycete genomes demonstrates inadequacy of the white-rot/brown-rot paradigm for wood decay fungi.</title>
        <authorList>
            <person name="Riley R."/>
            <person name="Salamov A.A."/>
            <person name="Brown D.W."/>
            <person name="Nagy L.G."/>
            <person name="Floudas D."/>
            <person name="Held B.W."/>
            <person name="Levasseur A."/>
            <person name="Lombard V."/>
            <person name="Morin E."/>
            <person name="Otillar R."/>
            <person name="Lindquist E.A."/>
            <person name="Sun H."/>
            <person name="LaButti K.M."/>
            <person name="Schmutz J."/>
            <person name="Jabbour D."/>
            <person name="Luo H."/>
            <person name="Baker S.E."/>
            <person name="Pisabarro A.G."/>
            <person name="Walton J.D."/>
            <person name="Blanchette R.A."/>
            <person name="Henrissat B."/>
            <person name="Martin F."/>
            <person name="Cullen D."/>
            <person name="Hibbett D.S."/>
            <person name="Grigoriev I.V."/>
        </authorList>
    </citation>
    <scope>NUCLEOTIDE SEQUENCE [LARGE SCALE GENOMIC DNA]</scope>
    <source>
        <strain evidence="3">MUCL 33604</strain>
    </source>
</reference>
<name>A0A067QEG1_9AGAM</name>
<proteinExistence type="predicted"/>
<dbReference type="AlphaFoldDB" id="A0A067QEG1"/>
<feature type="compositionally biased region" description="Acidic residues" evidence="1">
    <location>
        <begin position="667"/>
        <end position="682"/>
    </location>
</feature>
<feature type="region of interest" description="Disordered" evidence="1">
    <location>
        <begin position="1"/>
        <end position="70"/>
    </location>
</feature>
<gene>
    <name evidence="2" type="ORF">JAAARDRAFT_66909</name>
</gene>
<dbReference type="OrthoDB" id="3271284at2759"/>
<feature type="compositionally biased region" description="Low complexity" evidence="1">
    <location>
        <begin position="19"/>
        <end position="29"/>
    </location>
</feature>
<sequence>MERNDFLSPSPSPSPSPGPSNGRSRPGGPRIRKLPPTPTRAPVAEASTSTNPYPSYAPLTPTPSFSEASTSANVSEILECDGDVDAPPVYSRSMNHPKDKAVQATPPLSHSRSTARFQVTPLPPPPQIEWESPAIGLKALPLEAARWTLSSHELQEIVTRSIRRSAQESQIRLISLASLDRVIPQEVDRLEKEMLNAQTRYRFLSGRRAMLLQSINSFACSQPDVDMTDGDGSSVSNSTLSSLTSQLASTISSLDLSFQSLLHATSQLHQFTTLDLTVYASALAVALRKLNGSYAKRTSQLQEARKRIAALEAEVEDAWRCAEELAKEGDMINVGEQALEQGVHVPDELEEGQGEDEELGDEEVLDPDLTVHSCQMAQVVGITGRGVVSKASFATLLSPIPDTPVPFPASESSPPDSPSPSAETEAPSRPRAVSQSASIASRTSTISQSRLARVASARKRSIRATKASLRLPKSVDDDDPSIDPSSDPAEPGPSRRDRSRSRSRSRSRTRGRGASKTESNEKEVPPVPRLPSLPVGASSFLHLDKRRRRKGDDKHRRGSEDDNAIDVADALRSPRGRRHDYESSSHIHPFSAPYDQSQVPAIYASRSPSGVESGDEDETGIESDIEKSSTDRVPPPKRRHTLEPGYKTLTQLSITSPPKASGKLDELPEQELEEEDENEGSGDVEPGPAKDASTEVEPAETRAVSPSRPSPPPLFAPFRPVSPTGMKRPGSALGTVTAPTEEKIQDGNDDENSSIPVLSQHKRSFSDYWKMRPKRRASEDSGIGGNTQDLSKSRSI</sequence>
<feature type="compositionally biased region" description="Polar residues" evidence="1">
    <location>
        <begin position="786"/>
        <end position="796"/>
    </location>
</feature>
<accession>A0A067QEG1</accession>
<feature type="compositionally biased region" description="Basic and acidic residues" evidence="1">
    <location>
        <begin position="550"/>
        <end position="560"/>
    </location>
</feature>
<feature type="compositionally biased region" description="Polar residues" evidence="1">
    <location>
        <begin position="648"/>
        <end position="658"/>
    </location>
</feature>
<feature type="region of interest" description="Disordered" evidence="1">
    <location>
        <begin position="94"/>
        <end position="113"/>
    </location>
</feature>
<evidence type="ECO:0000256" key="1">
    <source>
        <dbReference type="SAM" id="MobiDB-lite"/>
    </source>
</evidence>
<feature type="compositionally biased region" description="Basic residues" evidence="1">
    <location>
        <begin position="497"/>
        <end position="513"/>
    </location>
</feature>
<dbReference type="Proteomes" id="UP000027265">
    <property type="component" value="Unassembled WGS sequence"/>
</dbReference>
<feature type="compositionally biased region" description="Low complexity" evidence="1">
    <location>
        <begin position="408"/>
        <end position="427"/>
    </location>
</feature>
<feature type="compositionally biased region" description="Acidic residues" evidence="1">
    <location>
        <begin position="613"/>
        <end position="623"/>
    </location>
</feature>
<dbReference type="EMBL" id="KL197712">
    <property type="protein sequence ID" value="KDQ61897.1"/>
    <property type="molecule type" value="Genomic_DNA"/>
</dbReference>
<dbReference type="STRING" id="933084.A0A067QEG1"/>
<feature type="region of interest" description="Disordered" evidence="1">
    <location>
        <begin position="404"/>
        <end position="796"/>
    </location>
</feature>
<keyword evidence="3" id="KW-1185">Reference proteome</keyword>
<dbReference type="HOGENOM" id="CLU_353030_0_0_1"/>
<feature type="compositionally biased region" description="Low complexity" evidence="1">
    <location>
        <begin position="434"/>
        <end position="450"/>
    </location>
</feature>